<evidence type="ECO:0000313" key="2">
    <source>
        <dbReference type="EMBL" id="MFC2966838.1"/>
    </source>
</evidence>
<evidence type="ECO:0000313" key="3">
    <source>
        <dbReference type="Proteomes" id="UP001595443"/>
    </source>
</evidence>
<keyword evidence="3" id="KW-1185">Reference proteome</keyword>
<dbReference type="Proteomes" id="UP001595443">
    <property type="component" value="Unassembled WGS sequence"/>
</dbReference>
<sequence length="316" mass="33392">MTLAFEAGEVNRTSATGVPASIVIPSHNRPALLAEAVASALRECPERGEVIVVDDGSTRPAAEVLAGVSDRRLRLLRHEVARGAGAARNAGVAEAAADLVFFLDDDDLFVEGYLQATIAAVRAAPAAGFGFAAAPDEDRGDDGWADAGFRLLSGRAPLRRRVAATSRGVWVRRAAFAAVGGFDPAQIVDEDTDLCVRLVAAGYRALVADRPGTRVRIDHSPAGSASAQLTRSTAPRKVVACYRRTHDKSAARFAALGGGRWFLATRYIRRAVKGGFAAEARQFAATQRPAVLAPALLAYWRLKALRDAGKARAPGQ</sequence>
<name>A0ABV7ACI8_9RHOB</name>
<keyword evidence="2" id="KW-0808">Transferase</keyword>
<gene>
    <name evidence="2" type="ORF">ACFOES_01915</name>
</gene>
<reference evidence="3" key="1">
    <citation type="journal article" date="2019" name="Int. J. Syst. Evol. Microbiol.">
        <title>The Global Catalogue of Microorganisms (GCM) 10K type strain sequencing project: providing services to taxonomists for standard genome sequencing and annotation.</title>
        <authorList>
            <consortium name="The Broad Institute Genomics Platform"/>
            <consortium name="The Broad Institute Genome Sequencing Center for Infectious Disease"/>
            <person name="Wu L."/>
            <person name="Ma J."/>
        </authorList>
    </citation>
    <scope>NUCLEOTIDE SEQUENCE [LARGE SCALE GENOMIC DNA]</scope>
    <source>
        <strain evidence="3">KCTC 62192</strain>
    </source>
</reference>
<protein>
    <submittedName>
        <fullName evidence="2">Glycosyltransferase family 2 protein</fullName>
        <ecNumber evidence="2">2.4.-.-</ecNumber>
    </submittedName>
</protein>
<dbReference type="SUPFAM" id="SSF53448">
    <property type="entry name" value="Nucleotide-diphospho-sugar transferases"/>
    <property type="match status" value="1"/>
</dbReference>
<organism evidence="2 3">
    <name type="scientific">Acidimangrovimonas pyrenivorans</name>
    <dbReference type="NCBI Taxonomy" id="2030798"/>
    <lineage>
        <taxon>Bacteria</taxon>
        <taxon>Pseudomonadati</taxon>
        <taxon>Pseudomonadota</taxon>
        <taxon>Alphaproteobacteria</taxon>
        <taxon>Rhodobacterales</taxon>
        <taxon>Paracoccaceae</taxon>
        <taxon>Acidimangrovimonas</taxon>
    </lineage>
</organism>
<dbReference type="InterPro" id="IPR029044">
    <property type="entry name" value="Nucleotide-diphossugar_trans"/>
</dbReference>
<dbReference type="Gene3D" id="3.90.550.10">
    <property type="entry name" value="Spore Coat Polysaccharide Biosynthesis Protein SpsA, Chain A"/>
    <property type="match status" value="1"/>
</dbReference>
<proteinExistence type="predicted"/>
<dbReference type="RefSeq" id="WP_377831463.1">
    <property type="nucleotide sequence ID" value="NZ_JBHRSK010000002.1"/>
</dbReference>
<keyword evidence="2" id="KW-0328">Glycosyltransferase</keyword>
<dbReference type="InterPro" id="IPR001173">
    <property type="entry name" value="Glyco_trans_2-like"/>
</dbReference>
<evidence type="ECO:0000259" key="1">
    <source>
        <dbReference type="Pfam" id="PF00535"/>
    </source>
</evidence>
<dbReference type="PANTHER" id="PTHR43685">
    <property type="entry name" value="GLYCOSYLTRANSFERASE"/>
    <property type="match status" value="1"/>
</dbReference>
<dbReference type="Pfam" id="PF00535">
    <property type="entry name" value="Glycos_transf_2"/>
    <property type="match status" value="1"/>
</dbReference>
<dbReference type="EMBL" id="JBHRSK010000002">
    <property type="protein sequence ID" value="MFC2966838.1"/>
    <property type="molecule type" value="Genomic_DNA"/>
</dbReference>
<feature type="domain" description="Glycosyltransferase 2-like" evidence="1">
    <location>
        <begin position="21"/>
        <end position="133"/>
    </location>
</feature>
<comment type="caution">
    <text evidence="2">The sequence shown here is derived from an EMBL/GenBank/DDBJ whole genome shotgun (WGS) entry which is preliminary data.</text>
</comment>
<dbReference type="PANTHER" id="PTHR43685:SF2">
    <property type="entry name" value="GLYCOSYLTRANSFERASE 2-LIKE DOMAIN-CONTAINING PROTEIN"/>
    <property type="match status" value="1"/>
</dbReference>
<dbReference type="EC" id="2.4.-.-" evidence="2"/>
<accession>A0ABV7ACI8</accession>
<dbReference type="GO" id="GO:0016757">
    <property type="term" value="F:glycosyltransferase activity"/>
    <property type="evidence" value="ECO:0007669"/>
    <property type="project" value="UniProtKB-KW"/>
</dbReference>
<dbReference type="InterPro" id="IPR050834">
    <property type="entry name" value="Glycosyltransf_2"/>
</dbReference>